<organism evidence="1 2">
    <name type="scientific">Ilumatobacter coccineus (strain NBRC 103263 / KCTC 29153 / YM16-304)</name>
    <dbReference type="NCBI Taxonomy" id="1313172"/>
    <lineage>
        <taxon>Bacteria</taxon>
        <taxon>Bacillati</taxon>
        <taxon>Actinomycetota</taxon>
        <taxon>Acidimicrobiia</taxon>
        <taxon>Acidimicrobiales</taxon>
        <taxon>Ilumatobacteraceae</taxon>
        <taxon>Ilumatobacter</taxon>
    </lineage>
</organism>
<gene>
    <name evidence="1" type="ORF">YM304_38380</name>
</gene>
<dbReference type="EMBL" id="AP012057">
    <property type="protein sequence ID" value="BAN04152.1"/>
    <property type="molecule type" value="Genomic_DNA"/>
</dbReference>
<dbReference type="AlphaFoldDB" id="A0A6C7EDV1"/>
<dbReference type="OrthoDB" id="9996346at2"/>
<accession>A0A6C7EDV1</accession>
<protein>
    <submittedName>
        <fullName evidence="1">Uncharacterized protein</fullName>
    </submittedName>
</protein>
<dbReference type="KEGG" id="aym:YM304_38380"/>
<dbReference type="Proteomes" id="UP000011863">
    <property type="component" value="Chromosome"/>
</dbReference>
<evidence type="ECO:0000313" key="1">
    <source>
        <dbReference type="EMBL" id="BAN04152.1"/>
    </source>
</evidence>
<reference evidence="1 2" key="1">
    <citation type="journal article" date="2013" name="Int. J. Syst. Evol. Microbiol.">
        <title>Ilumatobacter nonamiense sp. nov. and Ilumatobacter coccineum sp. nov., isolated from seashore sand.</title>
        <authorList>
            <person name="Matsumoto A."/>
            <person name="Kasai H."/>
            <person name="Matsuo Y."/>
            <person name="Shizuri Y."/>
            <person name="Ichikawa N."/>
            <person name="Fujita N."/>
            <person name="Omura S."/>
            <person name="Takahashi Y."/>
        </authorList>
    </citation>
    <scope>NUCLEOTIDE SEQUENCE [LARGE SCALE GENOMIC DNA]</scope>
    <source>
        <strain evidence="2">NBRC 103263 / KCTC 29153 / YM16-304</strain>
    </source>
</reference>
<evidence type="ECO:0000313" key="2">
    <source>
        <dbReference type="Proteomes" id="UP000011863"/>
    </source>
</evidence>
<keyword evidence="2" id="KW-1185">Reference proteome</keyword>
<dbReference type="RefSeq" id="WP_015443399.1">
    <property type="nucleotide sequence ID" value="NC_020520.1"/>
</dbReference>
<proteinExistence type="predicted"/>
<sequence length="51" mass="5244">MAGAIALIVVMILIPVGLLMSGAAASAILGEFLRRDGVARHPGSELLELDD</sequence>
<name>A0A6C7EDV1_ILUCY</name>